<dbReference type="EMBL" id="JBBPEH010000017">
    <property type="protein sequence ID" value="KAK7529252.1"/>
    <property type="molecule type" value="Genomic_DNA"/>
</dbReference>
<name>A0ABR1L1Y3_9PEZI</name>
<protein>
    <submittedName>
        <fullName evidence="1">Uncharacterized protein</fullName>
    </submittedName>
</protein>
<accession>A0ABR1L1Y3</accession>
<sequence>MRLRGTKAVEPHVAAGSRQLCLPALGVVDSTFFDQARLASRAMGVQRGSMAQRKVLDIDSTWTDARRISWKGYGTCIEDLDVTIEGEVPWQGTAYNDTRDGRSLNLETPVGIPDETEEKRLGRWLQTSHETRALRRGQRLHDERLHHKNTPAKKATYALHPTANQTREIFPAEDPSAAVSELPWTTLECGRETAMATQPRSFSFRHGTFRGDGREGTRIQQPAHFSEENEAVEKVADTHFPTQSRTNLKAVFLSLRRQTDCSKSFAIQGACLRAGISAGQRDV</sequence>
<gene>
    <name evidence="1" type="ORF">J3D65DRAFT_176958</name>
</gene>
<comment type="caution">
    <text evidence="1">The sequence shown here is derived from an EMBL/GenBank/DDBJ whole genome shotgun (WGS) entry which is preliminary data.</text>
</comment>
<proteinExistence type="predicted"/>
<evidence type="ECO:0000313" key="1">
    <source>
        <dbReference type="EMBL" id="KAK7529252.1"/>
    </source>
</evidence>
<dbReference type="RefSeq" id="XP_066649832.1">
    <property type="nucleotide sequence ID" value="XM_066794307.1"/>
</dbReference>
<dbReference type="GeneID" id="92027213"/>
<organism evidence="1 2">
    <name type="scientific">Phyllosticta citribraziliensis</name>
    <dbReference type="NCBI Taxonomy" id="989973"/>
    <lineage>
        <taxon>Eukaryota</taxon>
        <taxon>Fungi</taxon>
        <taxon>Dikarya</taxon>
        <taxon>Ascomycota</taxon>
        <taxon>Pezizomycotina</taxon>
        <taxon>Dothideomycetes</taxon>
        <taxon>Dothideomycetes incertae sedis</taxon>
        <taxon>Botryosphaeriales</taxon>
        <taxon>Phyllostictaceae</taxon>
        <taxon>Phyllosticta</taxon>
    </lineage>
</organism>
<dbReference type="Proteomes" id="UP001360953">
    <property type="component" value="Unassembled WGS sequence"/>
</dbReference>
<keyword evidence="2" id="KW-1185">Reference proteome</keyword>
<reference evidence="1 2" key="1">
    <citation type="submission" date="2024-04" db="EMBL/GenBank/DDBJ databases">
        <title>Phyllosticta paracitricarpa is synonymous to the EU quarantine fungus P. citricarpa based on phylogenomic analyses.</title>
        <authorList>
            <consortium name="Lawrence Berkeley National Laboratory"/>
            <person name="Van ingen-buijs V.A."/>
            <person name="Van westerhoven A.C."/>
            <person name="Haridas S."/>
            <person name="Skiadas P."/>
            <person name="Martin F."/>
            <person name="Groenewald J.Z."/>
            <person name="Crous P.W."/>
            <person name="Seidl M.F."/>
        </authorList>
    </citation>
    <scope>NUCLEOTIDE SEQUENCE [LARGE SCALE GENOMIC DNA]</scope>
    <source>
        <strain evidence="1 2">CPC 17464</strain>
    </source>
</reference>
<evidence type="ECO:0000313" key="2">
    <source>
        <dbReference type="Proteomes" id="UP001360953"/>
    </source>
</evidence>